<dbReference type="InterPro" id="IPR051401">
    <property type="entry name" value="GtrA_CellWall_Glycosyl"/>
</dbReference>
<dbReference type="Proteomes" id="UP000271472">
    <property type="component" value="Unassembled WGS sequence"/>
</dbReference>
<comment type="similarity">
    <text evidence="2">Belongs to the GtrA family.</text>
</comment>
<dbReference type="EMBL" id="QIBZ01000016">
    <property type="protein sequence ID" value="RNM33542.1"/>
    <property type="molecule type" value="Genomic_DNA"/>
</dbReference>
<evidence type="ECO:0000256" key="3">
    <source>
        <dbReference type="ARBA" id="ARBA00022692"/>
    </source>
</evidence>
<reference evidence="9" key="1">
    <citation type="submission" date="2018-05" db="EMBL/GenBank/DDBJ databases">
        <title>Genome Sequencing of selected type strains of the family Eggerthellaceae.</title>
        <authorList>
            <person name="Danylec N."/>
            <person name="Stoll D.A."/>
            <person name="Doetsch A."/>
            <person name="Huch M."/>
        </authorList>
    </citation>
    <scope>NUCLEOTIDE SEQUENCE [LARGE SCALE GENOMIC DNA]</scope>
    <source>
        <strain evidence="9">DSM 22006</strain>
    </source>
</reference>
<dbReference type="InterPro" id="IPR007267">
    <property type="entry name" value="GtrA_DPMS_TM"/>
</dbReference>
<dbReference type="AlphaFoldDB" id="A0A3N0IB05"/>
<gene>
    <name evidence="8" type="ORF">DMP05_08125</name>
</gene>
<dbReference type="PANTHER" id="PTHR38459:SF1">
    <property type="entry name" value="PROPHAGE BACTOPRENOL-LINKED GLUCOSE TRANSLOCASE HOMOLOG"/>
    <property type="match status" value="1"/>
</dbReference>
<dbReference type="GO" id="GO:0005886">
    <property type="term" value="C:plasma membrane"/>
    <property type="evidence" value="ECO:0007669"/>
    <property type="project" value="TreeGrafter"/>
</dbReference>
<feature type="transmembrane region" description="Helical" evidence="6">
    <location>
        <begin position="85"/>
        <end position="103"/>
    </location>
</feature>
<dbReference type="PANTHER" id="PTHR38459">
    <property type="entry name" value="PROPHAGE BACTOPRENOL-LINKED GLUCOSE TRANSLOCASE HOMOLOG"/>
    <property type="match status" value="1"/>
</dbReference>
<keyword evidence="5 6" id="KW-0472">Membrane</keyword>
<comment type="caution">
    <text evidence="8">The sequence shown here is derived from an EMBL/GenBank/DDBJ whole genome shotgun (WGS) entry which is preliminary data.</text>
</comment>
<organism evidence="8 9">
    <name type="scientific">Slackia isoflavoniconvertens</name>
    <dbReference type="NCBI Taxonomy" id="572010"/>
    <lineage>
        <taxon>Bacteria</taxon>
        <taxon>Bacillati</taxon>
        <taxon>Actinomycetota</taxon>
        <taxon>Coriobacteriia</taxon>
        <taxon>Eggerthellales</taxon>
        <taxon>Eggerthellaceae</taxon>
        <taxon>Slackia</taxon>
    </lineage>
</organism>
<evidence type="ECO:0000313" key="8">
    <source>
        <dbReference type="EMBL" id="RNM33542.1"/>
    </source>
</evidence>
<evidence type="ECO:0000256" key="4">
    <source>
        <dbReference type="ARBA" id="ARBA00022989"/>
    </source>
</evidence>
<keyword evidence="3 6" id="KW-0812">Transmembrane</keyword>
<feature type="transmembrane region" description="Helical" evidence="6">
    <location>
        <begin position="115"/>
        <end position="141"/>
    </location>
</feature>
<proteinExistence type="inferred from homology"/>
<keyword evidence="9" id="KW-1185">Reference proteome</keyword>
<evidence type="ECO:0000256" key="6">
    <source>
        <dbReference type="SAM" id="Phobius"/>
    </source>
</evidence>
<feature type="transmembrane region" description="Helical" evidence="6">
    <location>
        <begin position="153"/>
        <end position="172"/>
    </location>
</feature>
<sequence length="173" mass="19309">MENVRTYISEGQLGAVEGRGPFAEERVEISEDAAFEDKTKTAERLADQSPLARGIRQAFMYYGVSIVQTFVEFGVFALAQLALPTGVANGIAVACSGSFNFLMNRNITFKASNNFWRSVALFVALYVWNFLFGTWFIGWAAVSFGCPEMVGKFITMAMQGIWGFCLCKWVIFR</sequence>
<protein>
    <submittedName>
        <fullName evidence="8">GtrA family protein</fullName>
    </submittedName>
</protein>
<dbReference type="GO" id="GO:0000271">
    <property type="term" value="P:polysaccharide biosynthetic process"/>
    <property type="evidence" value="ECO:0007669"/>
    <property type="project" value="InterPro"/>
</dbReference>
<evidence type="ECO:0000256" key="5">
    <source>
        <dbReference type="ARBA" id="ARBA00023136"/>
    </source>
</evidence>
<evidence type="ECO:0000259" key="7">
    <source>
        <dbReference type="Pfam" id="PF04138"/>
    </source>
</evidence>
<evidence type="ECO:0000256" key="1">
    <source>
        <dbReference type="ARBA" id="ARBA00004141"/>
    </source>
</evidence>
<keyword evidence="4 6" id="KW-1133">Transmembrane helix</keyword>
<evidence type="ECO:0000313" key="9">
    <source>
        <dbReference type="Proteomes" id="UP000271472"/>
    </source>
</evidence>
<name>A0A3N0IB05_9ACTN</name>
<comment type="subcellular location">
    <subcellularLocation>
        <location evidence="1">Membrane</location>
        <topology evidence="1">Multi-pass membrane protein</topology>
    </subcellularLocation>
</comment>
<feature type="transmembrane region" description="Helical" evidence="6">
    <location>
        <begin position="59"/>
        <end position="79"/>
    </location>
</feature>
<accession>A0A3N0IB05</accession>
<evidence type="ECO:0000256" key="2">
    <source>
        <dbReference type="ARBA" id="ARBA00009399"/>
    </source>
</evidence>
<feature type="domain" description="GtrA/DPMS transmembrane" evidence="7">
    <location>
        <begin position="61"/>
        <end position="172"/>
    </location>
</feature>
<dbReference type="OrthoDB" id="2082501at2"/>
<dbReference type="Pfam" id="PF04138">
    <property type="entry name" value="GtrA_DPMS_TM"/>
    <property type="match status" value="1"/>
</dbReference>